<evidence type="ECO:0000313" key="2">
    <source>
        <dbReference type="Proteomes" id="UP000245634"/>
    </source>
</evidence>
<evidence type="ECO:0000313" key="1">
    <source>
        <dbReference type="EMBL" id="PWK04933.1"/>
    </source>
</evidence>
<name>A0A316D266_9BACL</name>
<dbReference type="EMBL" id="QGGL01000035">
    <property type="protein sequence ID" value="PWK04933.1"/>
    <property type="molecule type" value="Genomic_DNA"/>
</dbReference>
<reference evidence="1 2" key="1">
    <citation type="submission" date="2018-05" db="EMBL/GenBank/DDBJ databases">
        <title>Genomic Encyclopedia of Type Strains, Phase IV (KMG-IV): sequencing the most valuable type-strain genomes for metagenomic binning, comparative biology and taxonomic classification.</title>
        <authorList>
            <person name="Goeker M."/>
        </authorList>
    </citation>
    <scope>NUCLEOTIDE SEQUENCE [LARGE SCALE GENOMIC DNA]</scope>
    <source>
        <strain evidence="1 2">DSM 18773</strain>
    </source>
</reference>
<keyword evidence="2" id="KW-1185">Reference proteome</keyword>
<gene>
    <name evidence="1" type="ORF">C7459_1357</name>
</gene>
<proteinExistence type="predicted"/>
<dbReference type="AlphaFoldDB" id="A0A316D266"/>
<organism evidence="1 2">
    <name type="scientific">Tumebacillus permanentifrigoris</name>
    <dbReference type="NCBI Taxonomy" id="378543"/>
    <lineage>
        <taxon>Bacteria</taxon>
        <taxon>Bacillati</taxon>
        <taxon>Bacillota</taxon>
        <taxon>Bacilli</taxon>
        <taxon>Bacillales</taxon>
        <taxon>Alicyclobacillaceae</taxon>
        <taxon>Tumebacillus</taxon>
    </lineage>
</organism>
<dbReference type="Proteomes" id="UP000245634">
    <property type="component" value="Unassembled WGS sequence"/>
</dbReference>
<comment type="caution">
    <text evidence="1">The sequence shown here is derived from an EMBL/GenBank/DDBJ whole genome shotgun (WGS) entry which is preliminary data.</text>
</comment>
<protein>
    <submittedName>
        <fullName evidence="1">Uncharacterized protein</fullName>
    </submittedName>
</protein>
<sequence length="58" mass="6641">MSTGRFSFLHSPHLSRRQGLSYQRSNRLSNQFLDKHNSNETKKQESAYLAASPAFLVT</sequence>
<accession>A0A316D266</accession>